<dbReference type="AlphaFoldDB" id="A0A5J5F5D9"/>
<comment type="caution">
    <text evidence="2">The sequence shown here is derived from an EMBL/GenBank/DDBJ whole genome shotgun (WGS) entry which is preliminary data.</text>
</comment>
<name>A0A5J5F5D9_9PEZI</name>
<feature type="region of interest" description="Disordered" evidence="1">
    <location>
        <begin position="1"/>
        <end position="31"/>
    </location>
</feature>
<dbReference type="InParanoid" id="A0A5J5F5D9"/>
<gene>
    <name evidence="2" type="ORF">FN846DRAFT_904011</name>
</gene>
<evidence type="ECO:0000256" key="1">
    <source>
        <dbReference type="SAM" id="MobiDB-lite"/>
    </source>
</evidence>
<accession>A0A5J5F5D9</accession>
<protein>
    <submittedName>
        <fullName evidence="2">Uncharacterized protein</fullName>
    </submittedName>
</protein>
<feature type="compositionally biased region" description="Polar residues" evidence="1">
    <location>
        <begin position="15"/>
        <end position="25"/>
    </location>
</feature>
<organism evidence="2 3">
    <name type="scientific">Sphaerosporella brunnea</name>
    <dbReference type="NCBI Taxonomy" id="1250544"/>
    <lineage>
        <taxon>Eukaryota</taxon>
        <taxon>Fungi</taxon>
        <taxon>Dikarya</taxon>
        <taxon>Ascomycota</taxon>
        <taxon>Pezizomycotina</taxon>
        <taxon>Pezizomycetes</taxon>
        <taxon>Pezizales</taxon>
        <taxon>Pyronemataceae</taxon>
        <taxon>Sphaerosporella</taxon>
    </lineage>
</organism>
<proteinExistence type="predicted"/>
<sequence length="359" mass="41108">MATVSPINPTALAITATNTAQPTTSEGEEQPEDAHLLADDFERQLHTSYPMDRRVLEQVFKRDRMTRFTMLSMVLGQWGTTVLKFSIKDDPEEQVYYLHRETVETWEGLKIGVMEDMEIDMHAITDMFGDPILPVHWPYVNREMPYMFAPFVVEGEPILSRTKHHLRFVSPPGADLYTQLPRPRNITVGQLKGLVAELMRQMPEYAGQRKEKHEIKIDDAISNSERLADCIDLDQTITVETSDHRLTFNPASPPAKKYIAIAADWEPGYHTRRRFMPCNPGMILVEASTSLPMVRMILEDAFHRTPNSSGFVVTSLRWRCWSVEDNTFYVIQDVSTTLDAVKGTLCPILFYDDKEINVP</sequence>
<keyword evidence="3" id="KW-1185">Reference proteome</keyword>
<dbReference type="Proteomes" id="UP000326924">
    <property type="component" value="Unassembled WGS sequence"/>
</dbReference>
<evidence type="ECO:0000313" key="2">
    <source>
        <dbReference type="EMBL" id="KAA8911933.1"/>
    </source>
</evidence>
<evidence type="ECO:0000313" key="3">
    <source>
        <dbReference type="Proteomes" id="UP000326924"/>
    </source>
</evidence>
<dbReference type="EMBL" id="VXIS01000030">
    <property type="protein sequence ID" value="KAA8911933.1"/>
    <property type="molecule type" value="Genomic_DNA"/>
</dbReference>
<reference evidence="2 3" key="1">
    <citation type="submission" date="2019-09" db="EMBL/GenBank/DDBJ databases">
        <title>Draft genome of the ectomycorrhizal ascomycete Sphaerosporella brunnea.</title>
        <authorList>
            <consortium name="DOE Joint Genome Institute"/>
            <person name="Benucci G.M."/>
            <person name="Marozzi G."/>
            <person name="Antonielli L."/>
            <person name="Sanchez S."/>
            <person name="Marco P."/>
            <person name="Wang X."/>
            <person name="Falini L.B."/>
            <person name="Barry K."/>
            <person name="Haridas S."/>
            <person name="Lipzen A."/>
            <person name="Labutti K."/>
            <person name="Grigoriev I.V."/>
            <person name="Murat C."/>
            <person name="Martin F."/>
            <person name="Albertini E."/>
            <person name="Donnini D."/>
            <person name="Bonito G."/>
        </authorList>
    </citation>
    <scope>NUCLEOTIDE SEQUENCE [LARGE SCALE GENOMIC DNA]</scope>
    <source>
        <strain evidence="2 3">Sb_GMNB300</strain>
    </source>
</reference>